<protein>
    <submittedName>
        <fullName evidence="1">Uncharacterized protein</fullName>
    </submittedName>
</protein>
<sequence length="80" mass="9355">MNCRSRRKESLWLISFLLGFLLNNGVLRRFVLAFGVCLLSRKLFFGKHFPICAGKGRRCCSQVFHRSIGFLMRFNEGLRK</sequence>
<evidence type="ECO:0000313" key="2">
    <source>
        <dbReference type="Proteomes" id="UP000634136"/>
    </source>
</evidence>
<organism evidence="1 2">
    <name type="scientific">Senna tora</name>
    <dbReference type="NCBI Taxonomy" id="362788"/>
    <lineage>
        <taxon>Eukaryota</taxon>
        <taxon>Viridiplantae</taxon>
        <taxon>Streptophyta</taxon>
        <taxon>Embryophyta</taxon>
        <taxon>Tracheophyta</taxon>
        <taxon>Spermatophyta</taxon>
        <taxon>Magnoliopsida</taxon>
        <taxon>eudicotyledons</taxon>
        <taxon>Gunneridae</taxon>
        <taxon>Pentapetalae</taxon>
        <taxon>rosids</taxon>
        <taxon>fabids</taxon>
        <taxon>Fabales</taxon>
        <taxon>Fabaceae</taxon>
        <taxon>Caesalpinioideae</taxon>
        <taxon>Cassia clade</taxon>
        <taxon>Senna</taxon>
    </lineage>
</organism>
<accession>A0A834TLZ5</accession>
<dbReference type="AlphaFoldDB" id="A0A834TLZ5"/>
<gene>
    <name evidence="1" type="ORF">G2W53_021504</name>
</gene>
<dbReference type="Proteomes" id="UP000634136">
    <property type="component" value="Unassembled WGS sequence"/>
</dbReference>
<reference evidence="1" key="1">
    <citation type="submission" date="2020-09" db="EMBL/GenBank/DDBJ databases">
        <title>Genome-Enabled Discovery of Anthraquinone Biosynthesis in Senna tora.</title>
        <authorList>
            <person name="Kang S.-H."/>
            <person name="Pandey R.P."/>
            <person name="Lee C.-M."/>
            <person name="Sim J.-S."/>
            <person name="Jeong J.-T."/>
            <person name="Choi B.-S."/>
            <person name="Jung M."/>
            <person name="Ginzburg D."/>
            <person name="Zhao K."/>
            <person name="Won S.Y."/>
            <person name="Oh T.-J."/>
            <person name="Yu Y."/>
            <person name="Kim N.-H."/>
            <person name="Lee O.R."/>
            <person name="Lee T.-H."/>
            <person name="Bashyal P."/>
            <person name="Kim T.-S."/>
            <person name="Lee W.-H."/>
            <person name="Kawkins C."/>
            <person name="Kim C.-K."/>
            <person name="Kim J.S."/>
            <person name="Ahn B.O."/>
            <person name="Rhee S.Y."/>
            <person name="Sohng J.K."/>
        </authorList>
    </citation>
    <scope>NUCLEOTIDE SEQUENCE</scope>
    <source>
        <tissue evidence="1">Leaf</tissue>
    </source>
</reference>
<comment type="caution">
    <text evidence="1">The sequence shown here is derived from an EMBL/GenBank/DDBJ whole genome shotgun (WGS) entry which is preliminary data.</text>
</comment>
<proteinExistence type="predicted"/>
<dbReference type="EMBL" id="JAAIUW010000007">
    <property type="protein sequence ID" value="KAF7823360.1"/>
    <property type="molecule type" value="Genomic_DNA"/>
</dbReference>
<name>A0A834TLZ5_9FABA</name>
<evidence type="ECO:0000313" key="1">
    <source>
        <dbReference type="EMBL" id="KAF7823360.1"/>
    </source>
</evidence>
<keyword evidence="2" id="KW-1185">Reference proteome</keyword>